<evidence type="ECO:0000313" key="3">
    <source>
        <dbReference type="Proteomes" id="UP000325081"/>
    </source>
</evidence>
<keyword evidence="3" id="KW-1185">Reference proteome</keyword>
<dbReference type="AlphaFoldDB" id="A0A5A7QKE8"/>
<sequence length="195" mass="21556">MLSSRSSSSGNFDRLGSSSSSGDGSSSTVSESLFFSDGSSPDISSFEIRVQRLISHLSNFTFPVDGNLKGFNAIIGNELGFFSKCSGIKTSSPSTDNLSTFFTIIQCSTNNERSIRWNNYHRPRKLNRSIGPHKTPLNSLQPDLIFRLNGQQTNPGIEHTRSGHDKTMKKPHSFLQNFKLNISPRSFVHSTMCSN</sequence>
<dbReference type="EMBL" id="BKCP01007182">
    <property type="protein sequence ID" value="GER45456.1"/>
    <property type="molecule type" value="Genomic_DNA"/>
</dbReference>
<organism evidence="2 3">
    <name type="scientific">Striga asiatica</name>
    <name type="common">Asiatic witchweed</name>
    <name type="synonym">Buchnera asiatica</name>
    <dbReference type="NCBI Taxonomy" id="4170"/>
    <lineage>
        <taxon>Eukaryota</taxon>
        <taxon>Viridiplantae</taxon>
        <taxon>Streptophyta</taxon>
        <taxon>Embryophyta</taxon>
        <taxon>Tracheophyta</taxon>
        <taxon>Spermatophyta</taxon>
        <taxon>Magnoliopsida</taxon>
        <taxon>eudicotyledons</taxon>
        <taxon>Gunneridae</taxon>
        <taxon>Pentapetalae</taxon>
        <taxon>asterids</taxon>
        <taxon>lamiids</taxon>
        <taxon>Lamiales</taxon>
        <taxon>Orobanchaceae</taxon>
        <taxon>Buchnereae</taxon>
        <taxon>Striga</taxon>
    </lineage>
</organism>
<gene>
    <name evidence="2" type="ORF">STAS_22414</name>
</gene>
<protein>
    <submittedName>
        <fullName evidence="2">TGACG motif-binding factor 4</fullName>
    </submittedName>
</protein>
<evidence type="ECO:0000313" key="2">
    <source>
        <dbReference type="EMBL" id="GER45456.1"/>
    </source>
</evidence>
<name>A0A5A7QKE8_STRAF</name>
<proteinExistence type="predicted"/>
<evidence type="ECO:0000256" key="1">
    <source>
        <dbReference type="SAM" id="MobiDB-lite"/>
    </source>
</evidence>
<feature type="region of interest" description="Disordered" evidence="1">
    <location>
        <begin position="1"/>
        <end position="26"/>
    </location>
</feature>
<comment type="caution">
    <text evidence="2">The sequence shown here is derived from an EMBL/GenBank/DDBJ whole genome shotgun (WGS) entry which is preliminary data.</text>
</comment>
<reference evidence="3" key="1">
    <citation type="journal article" date="2019" name="Curr. Biol.">
        <title>Genome Sequence of Striga asiatica Provides Insight into the Evolution of Plant Parasitism.</title>
        <authorList>
            <person name="Yoshida S."/>
            <person name="Kim S."/>
            <person name="Wafula E.K."/>
            <person name="Tanskanen J."/>
            <person name="Kim Y.M."/>
            <person name="Honaas L."/>
            <person name="Yang Z."/>
            <person name="Spallek T."/>
            <person name="Conn C.E."/>
            <person name="Ichihashi Y."/>
            <person name="Cheong K."/>
            <person name="Cui S."/>
            <person name="Der J.P."/>
            <person name="Gundlach H."/>
            <person name="Jiao Y."/>
            <person name="Hori C."/>
            <person name="Ishida J.K."/>
            <person name="Kasahara H."/>
            <person name="Kiba T."/>
            <person name="Kim M.S."/>
            <person name="Koo N."/>
            <person name="Laohavisit A."/>
            <person name="Lee Y.H."/>
            <person name="Lumba S."/>
            <person name="McCourt P."/>
            <person name="Mortimer J.C."/>
            <person name="Mutuku J.M."/>
            <person name="Nomura T."/>
            <person name="Sasaki-Sekimoto Y."/>
            <person name="Seto Y."/>
            <person name="Wang Y."/>
            <person name="Wakatake T."/>
            <person name="Sakakibara H."/>
            <person name="Demura T."/>
            <person name="Yamaguchi S."/>
            <person name="Yoneyama K."/>
            <person name="Manabe R.I."/>
            <person name="Nelson D.C."/>
            <person name="Schulman A.H."/>
            <person name="Timko M.P."/>
            <person name="dePamphilis C.W."/>
            <person name="Choi D."/>
            <person name="Shirasu K."/>
        </authorList>
    </citation>
    <scope>NUCLEOTIDE SEQUENCE [LARGE SCALE GENOMIC DNA]</scope>
    <source>
        <strain evidence="3">cv. UVA1</strain>
    </source>
</reference>
<dbReference type="Proteomes" id="UP000325081">
    <property type="component" value="Unassembled WGS sequence"/>
</dbReference>
<accession>A0A5A7QKE8</accession>